<feature type="compositionally biased region" description="Basic and acidic residues" evidence="1">
    <location>
        <begin position="140"/>
        <end position="154"/>
    </location>
</feature>
<sequence length="1273" mass="136601">MSRSGQPDKGASFHGRRFPPVLTNETPAWSDMPNAQRAYTLNEGETPARAPHPDWAPEVACSISRCLNAPANSLSSGSSAGTRQTREPYTFVQMGDLERVHEGPHSASASAASLVGPGSPARRPSNPVTEPEAEAPAARSESKDGGSDFGKVESGKNSSLRRLIPCRLSLGRDGSSLLHAPGMHANSHGAPALSLSSDGGFSLGSCEGSIAGPCPVESAGHLESTPVTANTQPSNADFQRSSAVLPRQAAQAGHEIHALHCQSAPATRPQERQKALLPPRPPAQAPLDSVSADSRRVDSAASQGITHCQLRERRVASSVYSQMPRHQTRGGVSAQGFLKADDNGISFSTGQPPLPAGTPGKASALHPGKPEREEMSLNWGCGESRLQGNHCCCIGSEDRSRGYASTCSFASLSSVSTTGSNTPPFFRAQVPGIFESPREKREAIHPLELEMTLNASQPALTEARTAFHPGGPGFRDNHVGLSGQPCTSIVSPTLRSPGAPPLKLNVIQTSPVAPRFVDVYTGDRTAHPSFAERQESQSQQTPPVGRNLASNASRMYTAAAPTTGQLPFSPGTLTPFPLSLAPHKPSAPFSVLLTLPLNLPFGRIIKIGAASQGSNLPGTTCARSLAAKKSYYCFSPVLQEAAHTLFSHAGGICDTFAASLHLELAILYVPQCLLPRIGSLFNELATRFLPRFEGPLKMECGGLQERSAPGRFGGKVLTVSCAIRQAQERQKFQQMQEFLVEFQRAVENLLREYEIYQQRIIPGVHETGSCCLRTRLPCACLASQGGRQETPAMAHPSLTAHRPSTAWHGVPQGAGSAAGRRHNIWRYSLACVPSVVPGSAQTPSYGLTGPRNCSGAGDSGRPLPNAMDLTGGSLDLTVRAFETRELEKPPHEYAHLVVRDISISEVRLVTTRSIDGLTSEIDPRFEAFCIGTRPILKTPEGQLCRHSFAPHELPDIWEVRVNSQAQLTREQQKRLVEQYVVGEIEERPAHEQRRILDAITLLGGALLVNGQAVHEQAAQGLSVREITSDRSRSDVAENDCSCRGSRVEIERSLTWCQQTRQATIAGFQAADSQHSIVNNRLLPSDMNCLLARSPVSCLPLLSSTNIDRSNDSALRHMSAARNKMSPLPREEESYCREGRRHEEAFYEDSMPFLPPSACQLTATGVHSGTASQFGTPAGGAPGAIQQSTSRHGSVFEAPGLWLELPARRLLAADADNPGGSLPTENREMLAISREPRESRGAGRWSVDESSAAGLAGSIRSLPRFRKPSQEPRY</sequence>
<protein>
    <submittedName>
        <fullName evidence="2">Uncharacterized protein</fullName>
    </submittedName>
</protein>
<accession>A0A2C6KU46</accession>
<evidence type="ECO:0000313" key="3">
    <source>
        <dbReference type="Proteomes" id="UP000221165"/>
    </source>
</evidence>
<name>A0A2C6KU46_9APIC</name>
<reference evidence="2 3" key="1">
    <citation type="journal article" date="2017" name="Int. J. Parasitol.">
        <title>The genome of the protozoan parasite Cystoisospora suis and a reverse vaccinology approach to identify vaccine candidates.</title>
        <authorList>
            <person name="Palmieri N."/>
            <person name="Shrestha A."/>
            <person name="Ruttkowski B."/>
            <person name="Beck T."/>
            <person name="Vogl C."/>
            <person name="Tomley F."/>
            <person name="Blake D.P."/>
            <person name="Joachim A."/>
        </authorList>
    </citation>
    <scope>NUCLEOTIDE SEQUENCE [LARGE SCALE GENOMIC DNA]</scope>
    <source>
        <strain evidence="2 3">Wien I</strain>
    </source>
</reference>
<feature type="region of interest" description="Disordered" evidence="1">
    <location>
        <begin position="1213"/>
        <end position="1249"/>
    </location>
</feature>
<dbReference type="EMBL" id="MIGC01002583">
    <property type="protein sequence ID" value="PHJ20827.1"/>
    <property type="molecule type" value="Genomic_DNA"/>
</dbReference>
<evidence type="ECO:0000313" key="2">
    <source>
        <dbReference type="EMBL" id="PHJ20827.1"/>
    </source>
</evidence>
<evidence type="ECO:0000256" key="1">
    <source>
        <dbReference type="SAM" id="MobiDB-lite"/>
    </source>
</evidence>
<keyword evidence="3" id="KW-1185">Reference proteome</keyword>
<dbReference type="OrthoDB" id="354868at2759"/>
<feature type="region of interest" description="Disordered" evidence="1">
    <location>
        <begin position="1171"/>
        <end position="1191"/>
    </location>
</feature>
<gene>
    <name evidence="2" type="ORF">CSUI_005340</name>
</gene>
<proteinExistence type="predicted"/>
<feature type="region of interest" description="Disordered" evidence="1">
    <location>
        <begin position="347"/>
        <end position="371"/>
    </location>
</feature>
<feature type="region of interest" description="Disordered" evidence="1">
    <location>
        <begin position="101"/>
        <end position="156"/>
    </location>
</feature>
<feature type="region of interest" description="Disordered" evidence="1">
    <location>
        <begin position="1"/>
        <end position="55"/>
    </location>
</feature>
<dbReference type="AlphaFoldDB" id="A0A2C6KU46"/>
<feature type="region of interest" description="Disordered" evidence="1">
    <location>
        <begin position="263"/>
        <end position="294"/>
    </location>
</feature>
<dbReference type="Proteomes" id="UP000221165">
    <property type="component" value="Unassembled WGS sequence"/>
</dbReference>
<dbReference type="VEuPathDB" id="ToxoDB:CSUI_005340"/>
<organism evidence="2 3">
    <name type="scientific">Cystoisospora suis</name>
    <dbReference type="NCBI Taxonomy" id="483139"/>
    <lineage>
        <taxon>Eukaryota</taxon>
        <taxon>Sar</taxon>
        <taxon>Alveolata</taxon>
        <taxon>Apicomplexa</taxon>
        <taxon>Conoidasida</taxon>
        <taxon>Coccidia</taxon>
        <taxon>Eucoccidiorida</taxon>
        <taxon>Eimeriorina</taxon>
        <taxon>Sarcocystidae</taxon>
        <taxon>Cystoisospora</taxon>
    </lineage>
</organism>
<comment type="caution">
    <text evidence="2">The sequence shown here is derived from an EMBL/GenBank/DDBJ whole genome shotgun (WGS) entry which is preliminary data.</text>
</comment>
<dbReference type="GeneID" id="94428727"/>
<dbReference type="RefSeq" id="XP_067922513.1">
    <property type="nucleotide sequence ID" value="XM_068065516.1"/>
</dbReference>